<dbReference type="InterPro" id="IPR052516">
    <property type="entry name" value="N-heterocyclic_Hydroxylase"/>
</dbReference>
<evidence type="ECO:0000259" key="2">
    <source>
        <dbReference type="SMART" id="SM01008"/>
    </source>
</evidence>
<keyword evidence="4" id="KW-1185">Reference proteome</keyword>
<protein>
    <submittedName>
        <fullName evidence="3">Xanthine dehydrogenase family protein molybdopterin-binding subunit</fullName>
    </submittedName>
</protein>
<evidence type="ECO:0000256" key="1">
    <source>
        <dbReference type="SAM" id="SignalP"/>
    </source>
</evidence>
<evidence type="ECO:0000313" key="4">
    <source>
        <dbReference type="Proteomes" id="UP000255165"/>
    </source>
</evidence>
<dbReference type="Gene3D" id="3.30.365.10">
    <property type="entry name" value="Aldehyde oxidase/xanthine dehydrogenase, molybdopterin binding domain"/>
    <property type="match status" value="4"/>
</dbReference>
<name>A0A370NH48_9BURK</name>
<sequence>MDRRTFLKGSGGLLVSFTLPGLAAPASARVLTAVDAAGQTVTKTSTVKGQVDAWLAIAPDGRVTVYSGKVDLGTGARTALAQMVAEELDVPFNHVDMIMGDTLLTLDQGQTAGSLTIQDGGGTLRRAAASARQALVSRVAAQWAVSRDALTVTDGVIATRAGDRRIGYGELVSGKPLEVALDPRVPLKAPADRKLVGKTMARVDIPGKVTGQFTFMQDFRLPGMLHARVIRPAGPGARLVSVDETSIRDLPGVRIVRKQDFLAVLSPSEWGAVKAARLLKVQWDDKPHFPPQDQMYTYWRGLPVNKVETAADKGDIAAALAGASKRLKATYEFPPHTHGSIGPACAVADFRDGQCTIWSAAQSTHSLQGEIAVTLGLDKASVRLIYLDGAGCYGRNGHEDCSADAALVSQLAGAPVRVQWMRADEHGWDPKSPPTAIDLEGGLDAQHHPVAWKSDFYVAAQKGTIEEFPLLATITSGIPRTSYVTGNIQKNADILYTLPNVSTKVHKLTDSAFRTAHLRSPGRLQNAFANEAFFDELAAAAGADPLQWRLDYLSDPRARAVLEDVARLAGWNVKTARAMRRKGDPRDVVRGRGLAFVRYDNDRTYVATVLEVAVNKEDGHIRVTDVWCSHDCGQIINPDGTRNQIEGGIVQTISRVLLEELQFDAHRVTSLDWASYPILRFPDVPRITVSLIDRPEAPPWGAGEMAPATIPAAVSNAVFAATGVRLRSLPFLPPKLLAGLKAAPAKGRATA</sequence>
<dbReference type="InterPro" id="IPR000674">
    <property type="entry name" value="Ald_Oxase/Xan_DH_a/b"/>
</dbReference>
<dbReference type="PANTHER" id="PTHR47495">
    <property type="entry name" value="ALDEHYDE DEHYDROGENASE"/>
    <property type="match status" value="1"/>
</dbReference>
<proteinExistence type="predicted"/>
<dbReference type="EMBL" id="QKWJ01000127">
    <property type="protein sequence ID" value="RDK04936.1"/>
    <property type="molecule type" value="Genomic_DNA"/>
</dbReference>
<dbReference type="Pfam" id="PF20256">
    <property type="entry name" value="MoCoBD_2"/>
    <property type="match status" value="2"/>
</dbReference>
<dbReference type="Pfam" id="PF02738">
    <property type="entry name" value="MoCoBD_1"/>
    <property type="match status" value="1"/>
</dbReference>
<organism evidence="3 4">
    <name type="scientific">Cupriavidus lacunae</name>
    <dbReference type="NCBI Taxonomy" id="2666307"/>
    <lineage>
        <taxon>Bacteria</taxon>
        <taxon>Pseudomonadati</taxon>
        <taxon>Pseudomonadota</taxon>
        <taxon>Betaproteobacteria</taxon>
        <taxon>Burkholderiales</taxon>
        <taxon>Burkholderiaceae</taxon>
        <taxon>Cupriavidus</taxon>
    </lineage>
</organism>
<feature type="chain" id="PRO_5016722934" evidence="1">
    <location>
        <begin position="29"/>
        <end position="751"/>
    </location>
</feature>
<dbReference type="Gene3D" id="3.90.1170.50">
    <property type="entry name" value="Aldehyde oxidase/xanthine dehydrogenase, a/b hammerhead"/>
    <property type="match status" value="1"/>
</dbReference>
<comment type="caution">
    <text evidence="3">The sequence shown here is derived from an EMBL/GenBank/DDBJ whole genome shotgun (WGS) entry which is preliminary data.</text>
</comment>
<dbReference type="PANTHER" id="PTHR47495:SF1">
    <property type="entry name" value="BLL3820 PROTEIN"/>
    <property type="match status" value="1"/>
</dbReference>
<dbReference type="PIRSF" id="PIRSF036389">
    <property type="entry name" value="IOR_B"/>
    <property type="match status" value="1"/>
</dbReference>
<dbReference type="AlphaFoldDB" id="A0A370NH48"/>
<feature type="domain" description="Aldehyde oxidase/xanthine dehydrogenase a/b hammerhead" evidence="2">
    <location>
        <begin position="210"/>
        <end position="287"/>
    </location>
</feature>
<accession>A0A370NH48</accession>
<dbReference type="GO" id="GO:0016491">
    <property type="term" value="F:oxidoreductase activity"/>
    <property type="evidence" value="ECO:0007669"/>
    <property type="project" value="InterPro"/>
</dbReference>
<reference evidence="4" key="1">
    <citation type="submission" date="2018-06" db="EMBL/GenBank/DDBJ databases">
        <authorList>
            <person name="Feng T."/>
            <person name="Jeon C.O."/>
        </authorList>
    </citation>
    <scope>NUCLEOTIDE SEQUENCE [LARGE SCALE GENOMIC DNA]</scope>
    <source>
        <strain evidence="4">S23</strain>
    </source>
</reference>
<feature type="signal peptide" evidence="1">
    <location>
        <begin position="1"/>
        <end position="28"/>
    </location>
</feature>
<dbReference type="SMART" id="SM01008">
    <property type="entry name" value="Ald_Xan_dh_C"/>
    <property type="match status" value="1"/>
</dbReference>
<dbReference type="InterPro" id="IPR012368">
    <property type="entry name" value="OxRdtase_Mopterin-bd_su_IorB"/>
</dbReference>
<dbReference type="PROSITE" id="PS51318">
    <property type="entry name" value="TAT"/>
    <property type="match status" value="1"/>
</dbReference>
<gene>
    <name evidence="3" type="ORF">DN412_39875</name>
</gene>
<dbReference type="InterPro" id="IPR008274">
    <property type="entry name" value="AldOxase/xan_DH_MoCoBD1"/>
</dbReference>
<dbReference type="Proteomes" id="UP000255165">
    <property type="component" value="Unassembled WGS sequence"/>
</dbReference>
<evidence type="ECO:0000313" key="3">
    <source>
        <dbReference type="EMBL" id="RDK04936.1"/>
    </source>
</evidence>
<dbReference type="InterPro" id="IPR006311">
    <property type="entry name" value="TAT_signal"/>
</dbReference>
<dbReference type="SUPFAM" id="SSF56003">
    <property type="entry name" value="Molybdenum cofactor-binding domain"/>
    <property type="match status" value="2"/>
</dbReference>
<dbReference type="RefSeq" id="WP_115216568.1">
    <property type="nucleotide sequence ID" value="NZ_QKWJ01000127.1"/>
</dbReference>
<dbReference type="InterPro" id="IPR046867">
    <property type="entry name" value="AldOxase/xan_DH_MoCoBD2"/>
</dbReference>
<dbReference type="InterPro" id="IPR037165">
    <property type="entry name" value="AldOxase/xan_DH_Mopterin-bd_sf"/>
</dbReference>
<keyword evidence="1" id="KW-0732">Signal</keyword>